<organism evidence="3 4">
    <name type="scientific">Euplotes crassus</name>
    <dbReference type="NCBI Taxonomy" id="5936"/>
    <lineage>
        <taxon>Eukaryota</taxon>
        <taxon>Sar</taxon>
        <taxon>Alveolata</taxon>
        <taxon>Ciliophora</taxon>
        <taxon>Intramacronucleata</taxon>
        <taxon>Spirotrichea</taxon>
        <taxon>Hypotrichia</taxon>
        <taxon>Euplotida</taxon>
        <taxon>Euplotidae</taxon>
        <taxon>Moneuplotes</taxon>
    </lineage>
</organism>
<evidence type="ECO:0000256" key="1">
    <source>
        <dbReference type="SAM" id="Coils"/>
    </source>
</evidence>
<dbReference type="AlphaFoldDB" id="A0AAD1UMD6"/>
<gene>
    <name evidence="3" type="ORF">ECRASSUSDP1_LOCUS9152</name>
</gene>
<keyword evidence="1" id="KW-0175">Coiled coil</keyword>
<proteinExistence type="predicted"/>
<sequence length="483" mass="56810">MNINDPLRVGAEGVKHDYVPKLNGGQRKHPDTKRYYPLNKKGEVDEWAAIANSQISAANHQAQAAKLQKRNVQDSYMAELRALNEQKYQEQQKEYSLKVDEREIADSNAKTMADQQNELNKQDKSFRKAMGKAYIREMADRQRKRIEDKLKSINEDHANLPDLEKVEAEERLKQKMAQMQLKNDQENLIKQRSLMKANLREQENKAYKEMIQKNAEKEVQNEKEYKNIFSLYENKHKSRVQHHENYLKTHGTSRKPNWEGNCSITELIQQRKDDNGKFDEKKNFDFVKEQIERKQKQRARDGEYLRKSVERRFQQEEFNQKLEKLEKEQAIENQSMYKDLLNKQIKLMEGKNYGTMTQVEKRMNRSDLHGYKHGDHNVNCLIPGINHSHNVGSKALYKKKRNFSQKPEGSLTDRSHAASSNGELPPLSKPISRNTFSNHKRNSYSLNPRPNHHNPITNPLNQYNPYLSDAKMKVVNDHKPFLR</sequence>
<reference evidence="3" key="1">
    <citation type="submission" date="2023-07" db="EMBL/GenBank/DDBJ databases">
        <authorList>
            <consortium name="AG Swart"/>
            <person name="Singh M."/>
            <person name="Singh A."/>
            <person name="Seah K."/>
            <person name="Emmerich C."/>
        </authorList>
    </citation>
    <scope>NUCLEOTIDE SEQUENCE</scope>
    <source>
        <strain evidence="3">DP1</strain>
    </source>
</reference>
<accession>A0AAD1UMD6</accession>
<evidence type="ECO:0000256" key="2">
    <source>
        <dbReference type="SAM" id="MobiDB-lite"/>
    </source>
</evidence>
<dbReference type="EMBL" id="CAMPGE010008985">
    <property type="protein sequence ID" value="CAI2367864.1"/>
    <property type="molecule type" value="Genomic_DNA"/>
</dbReference>
<feature type="region of interest" description="Disordered" evidence="2">
    <location>
        <begin position="402"/>
        <end position="459"/>
    </location>
</feature>
<feature type="compositionally biased region" description="Polar residues" evidence="2">
    <location>
        <begin position="431"/>
        <end position="459"/>
    </location>
</feature>
<evidence type="ECO:0000313" key="3">
    <source>
        <dbReference type="EMBL" id="CAI2367864.1"/>
    </source>
</evidence>
<feature type="coiled-coil region" evidence="1">
    <location>
        <begin position="136"/>
        <end position="220"/>
    </location>
</feature>
<name>A0AAD1UMD6_EUPCR</name>
<comment type="caution">
    <text evidence="3">The sequence shown here is derived from an EMBL/GenBank/DDBJ whole genome shotgun (WGS) entry which is preliminary data.</text>
</comment>
<dbReference type="Proteomes" id="UP001295684">
    <property type="component" value="Unassembled WGS sequence"/>
</dbReference>
<evidence type="ECO:0000313" key="4">
    <source>
        <dbReference type="Proteomes" id="UP001295684"/>
    </source>
</evidence>
<protein>
    <submittedName>
        <fullName evidence="3">Uncharacterized protein</fullName>
    </submittedName>
</protein>
<keyword evidence="4" id="KW-1185">Reference proteome</keyword>